<feature type="domain" description="Transposase zinc-binding" evidence="1">
    <location>
        <begin position="14"/>
        <end position="55"/>
    </location>
</feature>
<reference evidence="2" key="1">
    <citation type="submission" date="2019-02" db="EMBL/GenBank/DDBJ databases">
        <authorList>
            <person name="Gruber-Vodicka R. H."/>
            <person name="Seah K. B. B."/>
        </authorList>
    </citation>
    <scope>NUCLEOTIDE SEQUENCE</scope>
    <source>
        <strain evidence="2">BECK_BZ123</strain>
    </source>
</reference>
<protein>
    <submittedName>
        <fullName evidence="2">Transposase zinc-binding domain-containing protein</fullName>
    </submittedName>
</protein>
<accession>A0A450YY39</accession>
<dbReference type="AlphaFoldDB" id="A0A450YY39"/>
<dbReference type="Pfam" id="PF14319">
    <property type="entry name" value="Zn_Tnp_IS91"/>
    <property type="match status" value="1"/>
</dbReference>
<dbReference type="EMBL" id="CAADFS010000031">
    <property type="protein sequence ID" value="VFK46433.1"/>
    <property type="molecule type" value="Genomic_DNA"/>
</dbReference>
<organism evidence="2">
    <name type="scientific">Candidatus Kentrum sp. TC</name>
    <dbReference type="NCBI Taxonomy" id="2126339"/>
    <lineage>
        <taxon>Bacteria</taxon>
        <taxon>Pseudomonadati</taxon>
        <taxon>Pseudomonadota</taxon>
        <taxon>Gammaproteobacteria</taxon>
        <taxon>Candidatus Kentrum</taxon>
    </lineage>
</organism>
<evidence type="ECO:0000313" key="2">
    <source>
        <dbReference type="EMBL" id="VFK46433.1"/>
    </source>
</evidence>
<gene>
    <name evidence="2" type="ORF">BECKTC1821D_GA0114238_103118</name>
</gene>
<sequence>MLLMLAPSILYQITHIPRTCKSRFCPICAKVQVDKWVADMNRFPNCPYFHITFTVPP</sequence>
<evidence type="ECO:0000259" key="1">
    <source>
        <dbReference type="Pfam" id="PF14319"/>
    </source>
</evidence>
<proteinExistence type="predicted"/>
<dbReference type="InterPro" id="IPR026889">
    <property type="entry name" value="Zn_Tnp"/>
</dbReference>
<name>A0A450YY39_9GAMM</name>